<feature type="region of interest" description="Disordered" evidence="14">
    <location>
        <begin position="1"/>
        <end position="25"/>
    </location>
</feature>
<proteinExistence type="inferred from homology"/>
<feature type="domain" description="UvrD-like helicase C-terminal" evidence="16">
    <location>
        <begin position="313"/>
        <end position="583"/>
    </location>
</feature>
<comment type="function">
    <text evidence="8">Has both ATPase and helicase activities. Unwinds DNA duplexes with 3' to 5' polarity with respect to the bound strand and initiates unwinding most effectively when a single-stranded region is present. Involved in the post-incision events of nucleotide excision repair and methyl-directed mismatch repair.</text>
</comment>
<dbReference type="GO" id="GO:0043138">
    <property type="term" value="F:3'-5' DNA helicase activity"/>
    <property type="evidence" value="ECO:0007669"/>
    <property type="project" value="UniProtKB-EC"/>
</dbReference>
<dbReference type="CDD" id="cd17932">
    <property type="entry name" value="DEXQc_UvrD"/>
    <property type="match status" value="1"/>
</dbReference>
<name>A0A143DFH6_9PROT</name>
<sequence length="757" mass="84007">MNSDPFDLADDSNTPFSPADADRGPVATPWLDGLNPEQLRAVTTTDGPLLVLSGAGTGKTRVLTARLTHIAGTHLARPWQIMAVTFTNRAAREMRERVSALLGPTADQVWLGTFHALCVKILRRHGEQIGLRSGFSILDTDDQQRVLKALMLEAGLDLKKWPVPMVMAILQRWKDRGWTPHDVPALEIGSLAGGAGKDLYRSYQARLMELNACDFGDLLLHVLSLFRSCPDIVQGYQQQFRYILVDEYQDTNVAQYLWLRLLAQGHGNICCVGDDDQSIYSWRGAEVGNILRFEQDFPGAMVVRLERNYRSTPVILGAASALIRHNSSRLGKDLYAAGSTERGEKIVVSAVWDGSAEARTVVSQVEDLRRHGESLSSMAILVRAGFQTREFEERLITTGTPYRMVGGLRFYERLEIRDILAYLRLICQPQDDLAFERIINTPKRGLGDGALQVIHRVARAGSLSLLDAARSVIGTDEMKTRPRAVLADFIARLDEWATLRLSLPPSELASMVLDGSGYMEMWKRDKTPEAPGRVENLQEFVRGLEDYEALEEFLEHVALVMENDSKAGTGESVTLMTLHAAKGLEFDTVFLPGWEEDVFPNRRALDDGGQQSLEEERRLAYVGLTRARRRVFVSHASQRRIFRDWQQCLPSRFIGELPQECVEERSDTGAASMGYYRQSFSSRAGAGVSLSSRATSAKPAGAWSLGDRVFHQKFGPGTILSVDGDKLEVAFDKAGVKRVLASFVNASSADDGGDVPF</sequence>
<dbReference type="PROSITE" id="PS51198">
    <property type="entry name" value="UVRD_HELICASE_ATP_BIND"/>
    <property type="match status" value="1"/>
</dbReference>
<dbReference type="FunFam" id="3.40.50.300:FF:001890">
    <property type="entry name" value="DNA helicase"/>
    <property type="match status" value="1"/>
</dbReference>
<dbReference type="SUPFAM" id="SSF52540">
    <property type="entry name" value="P-loop containing nucleoside triphosphate hydrolases"/>
    <property type="match status" value="1"/>
</dbReference>
<feature type="binding site" evidence="13">
    <location>
        <begin position="53"/>
        <end position="60"/>
    </location>
    <ligand>
        <name>ATP</name>
        <dbReference type="ChEBI" id="CHEBI:30616"/>
    </ligand>
</feature>
<dbReference type="GO" id="GO:0005524">
    <property type="term" value="F:ATP binding"/>
    <property type="evidence" value="ECO:0007669"/>
    <property type="project" value="UniProtKB-UniRule"/>
</dbReference>
<dbReference type="InterPro" id="IPR000212">
    <property type="entry name" value="DNA_helicase_UvrD/REP"/>
</dbReference>
<dbReference type="InterPro" id="IPR014016">
    <property type="entry name" value="UvrD-like_ATP-bd"/>
</dbReference>
<accession>A0A143DFH6</accession>
<evidence type="ECO:0000256" key="10">
    <source>
        <dbReference type="ARBA" id="ARBA00034808"/>
    </source>
</evidence>
<reference evidence="17 18" key="1">
    <citation type="submission" date="2016-02" db="EMBL/GenBank/DDBJ databases">
        <title>Complete Genome of H5569, the type strain of the newly described species Haematospirillium jordaniae.</title>
        <authorList>
            <person name="Nicholson A.C."/>
            <person name="Humrighouse B.W."/>
            <person name="Loparov V."/>
            <person name="McQuiston J.R."/>
        </authorList>
    </citation>
    <scope>NUCLEOTIDE SEQUENCE [LARGE SCALE GENOMIC DNA]</scope>
    <source>
        <strain evidence="17 18">H5569</strain>
    </source>
</reference>
<evidence type="ECO:0000256" key="9">
    <source>
        <dbReference type="ARBA" id="ARBA00034617"/>
    </source>
</evidence>
<dbReference type="GO" id="GO:0033202">
    <property type="term" value="C:DNA helicase complex"/>
    <property type="evidence" value="ECO:0007669"/>
    <property type="project" value="TreeGrafter"/>
</dbReference>
<dbReference type="Pfam" id="PF13361">
    <property type="entry name" value="UvrD_C"/>
    <property type="match status" value="2"/>
</dbReference>
<dbReference type="GO" id="GO:0003677">
    <property type="term" value="F:DNA binding"/>
    <property type="evidence" value="ECO:0007669"/>
    <property type="project" value="UniProtKB-KW"/>
</dbReference>
<dbReference type="Gene3D" id="1.10.486.10">
    <property type="entry name" value="PCRA, domain 4"/>
    <property type="match status" value="1"/>
</dbReference>
<evidence type="ECO:0000313" key="18">
    <source>
        <dbReference type="Proteomes" id="UP000076066"/>
    </source>
</evidence>
<keyword evidence="2 13" id="KW-0547">Nucleotide-binding</keyword>
<dbReference type="AlphaFoldDB" id="A0A143DFH6"/>
<dbReference type="InterPro" id="IPR027417">
    <property type="entry name" value="P-loop_NTPase"/>
</dbReference>
<evidence type="ECO:0000256" key="13">
    <source>
        <dbReference type="PROSITE-ProRule" id="PRU00560"/>
    </source>
</evidence>
<protein>
    <recommendedName>
        <fullName evidence="10">DNA 3'-5' helicase</fullName>
        <ecNumber evidence="10">5.6.2.4</ecNumber>
    </recommendedName>
    <alternativeName>
        <fullName evidence="11">DNA 3'-5' helicase II</fullName>
    </alternativeName>
</protein>
<comment type="similarity">
    <text evidence="1">Belongs to the helicase family. UvrD subfamily.</text>
</comment>
<evidence type="ECO:0000256" key="4">
    <source>
        <dbReference type="ARBA" id="ARBA00022806"/>
    </source>
</evidence>
<organism evidence="17 18">
    <name type="scientific">Haematospirillum jordaniae</name>
    <dbReference type="NCBI Taxonomy" id="1549855"/>
    <lineage>
        <taxon>Bacteria</taxon>
        <taxon>Pseudomonadati</taxon>
        <taxon>Pseudomonadota</taxon>
        <taxon>Alphaproteobacteria</taxon>
        <taxon>Rhodospirillales</taxon>
        <taxon>Novispirillaceae</taxon>
        <taxon>Haematospirillum</taxon>
    </lineage>
</organism>
<dbReference type="PANTHER" id="PTHR11070:SF2">
    <property type="entry name" value="ATP-DEPENDENT DNA HELICASE SRS2"/>
    <property type="match status" value="1"/>
</dbReference>
<gene>
    <name evidence="17" type="ORF">AY555_01160</name>
</gene>
<dbReference type="OrthoDB" id="9806690at2"/>
<dbReference type="EMBL" id="CP014525">
    <property type="protein sequence ID" value="AMW35467.1"/>
    <property type="molecule type" value="Genomic_DNA"/>
</dbReference>
<dbReference type="STRING" id="1549855.AY555_01160"/>
<evidence type="ECO:0000256" key="5">
    <source>
        <dbReference type="ARBA" id="ARBA00022840"/>
    </source>
</evidence>
<evidence type="ECO:0000256" key="6">
    <source>
        <dbReference type="ARBA" id="ARBA00023125"/>
    </source>
</evidence>
<keyword evidence="4 13" id="KW-0347">Helicase</keyword>
<keyword evidence="5 13" id="KW-0067">ATP-binding</keyword>
<evidence type="ECO:0000259" key="16">
    <source>
        <dbReference type="PROSITE" id="PS51217"/>
    </source>
</evidence>
<keyword evidence="3 13" id="KW-0378">Hydrolase</keyword>
<evidence type="ECO:0000256" key="1">
    <source>
        <dbReference type="ARBA" id="ARBA00009922"/>
    </source>
</evidence>
<dbReference type="PANTHER" id="PTHR11070">
    <property type="entry name" value="UVRD / RECB / PCRA DNA HELICASE FAMILY MEMBER"/>
    <property type="match status" value="1"/>
</dbReference>
<dbReference type="Pfam" id="PF00580">
    <property type="entry name" value="UvrD-helicase"/>
    <property type="match status" value="1"/>
</dbReference>
<dbReference type="EC" id="5.6.2.4" evidence="10"/>
<evidence type="ECO:0000256" key="12">
    <source>
        <dbReference type="ARBA" id="ARBA00048988"/>
    </source>
</evidence>
<dbReference type="Pfam" id="PF21196">
    <property type="entry name" value="PcrA_UvrD_tudor"/>
    <property type="match status" value="1"/>
</dbReference>
<evidence type="ECO:0000256" key="11">
    <source>
        <dbReference type="ARBA" id="ARBA00034923"/>
    </source>
</evidence>
<dbReference type="PROSITE" id="PS51217">
    <property type="entry name" value="UVRD_HELICASE_CTER"/>
    <property type="match status" value="1"/>
</dbReference>
<comment type="catalytic activity">
    <reaction evidence="12">
        <text>ATP + H2O = ADP + phosphate + H(+)</text>
        <dbReference type="Rhea" id="RHEA:13065"/>
        <dbReference type="ChEBI" id="CHEBI:15377"/>
        <dbReference type="ChEBI" id="CHEBI:15378"/>
        <dbReference type="ChEBI" id="CHEBI:30616"/>
        <dbReference type="ChEBI" id="CHEBI:43474"/>
        <dbReference type="ChEBI" id="CHEBI:456216"/>
        <dbReference type="EC" id="5.6.2.4"/>
    </reaction>
</comment>
<dbReference type="InterPro" id="IPR014017">
    <property type="entry name" value="DNA_helicase_UvrD-like_C"/>
</dbReference>
<evidence type="ECO:0000256" key="14">
    <source>
        <dbReference type="SAM" id="MobiDB-lite"/>
    </source>
</evidence>
<dbReference type="KEGG" id="hjo:AY555_01160"/>
<dbReference type="Gene3D" id="3.40.50.300">
    <property type="entry name" value="P-loop containing nucleotide triphosphate hydrolases"/>
    <property type="match status" value="2"/>
</dbReference>
<evidence type="ECO:0000259" key="15">
    <source>
        <dbReference type="PROSITE" id="PS51198"/>
    </source>
</evidence>
<dbReference type="CDD" id="cd18807">
    <property type="entry name" value="SF1_C_UvrD"/>
    <property type="match status" value="1"/>
</dbReference>
<keyword evidence="18" id="KW-1185">Reference proteome</keyword>
<evidence type="ECO:0000256" key="8">
    <source>
        <dbReference type="ARBA" id="ARBA00025289"/>
    </source>
</evidence>
<dbReference type="GO" id="GO:0000725">
    <property type="term" value="P:recombinational repair"/>
    <property type="evidence" value="ECO:0007669"/>
    <property type="project" value="TreeGrafter"/>
</dbReference>
<dbReference type="GO" id="GO:0005829">
    <property type="term" value="C:cytosol"/>
    <property type="evidence" value="ECO:0007669"/>
    <property type="project" value="TreeGrafter"/>
</dbReference>
<evidence type="ECO:0000313" key="17">
    <source>
        <dbReference type="EMBL" id="AMW35467.1"/>
    </source>
</evidence>
<evidence type="ECO:0000256" key="3">
    <source>
        <dbReference type="ARBA" id="ARBA00022801"/>
    </source>
</evidence>
<dbReference type="RefSeq" id="WP_066136327.1">
    <property type="nucleotide sequence ID" value="NZ_CP014525.1"/>
</dbReference>
<evidence type="ECO:0000256" key="7">
    <source>
        <dbReference type="ARBA" id="ARBA00023235"/>
    </source>
</evidence>
<evidence type="ECO:0000256" key="2">
    <source>
        <dbReference type="ARBA" id="ARBA00022741"/>
    </source>
</evidence>
<dbReference type="GeneID" id="53315766"/>
<dbReference type="FunFam" id="1.10.486.10:FF:000003">
    <property type="entry name" value="ATP-dependent DNA helicase"/>
    <property type="match status" value="1"/>
</dbReference>
<keyword evidence="7" id="KW-0413">Isomerase</keyword>
<dbReference type="Gene3D" id="1.10.10.160">
    <property type="match status" value="1"/>
</dbReference>
<comment type="catalytic activity">
    <reaction evidence="9">
        <text>Couples ATP hydrolysis with the unwinding of duplex DNA by translocating in the 3'-5' direction.</text>
        <dbReference type="EC" id="5.6.2.4"/>
    </reaction>
</comment>
<keyword evidence="6" id="KW-0238">DNA-binding</keyword>
<dbReference type="Proteomes" id="UP000076066">
    <property type="component" value="Chromosome"/>
</dbReference>
<dbReference type="InterPro" id="IPR013986">
    <property type="entry name" value="DExx_box_DNA_helicase_dom_sf"/>
</dbReference>
<dbReference type="GO" id="GO:0016887">
    <property type="term" value="F:ATP hydrolysis activity"/>
    <property type="evidence" value="ECO:0007669"/>
    <property type="project" value="RHEA"/>
</dbReference>
<feature type="domain" description="UvrD-like helicase ATP-binding" evidence="15">
    <location>
        <begin position="32"/>
        <end position="312"/>
    </location>
</feature>